<gene>
    <name evidence="1" type="ORF">MRATA1EN3_LOCUS22321</name>
</gene>
<proteinExistence type="predicted"/>
<name>A0ACB0FF30_RANTA</name>
<protein>
    <submittedName>
        <fullName evidence="1">Uncharacterized protein</fullName>
    </submittedName>
</protein>
<evidence type="ECO:0000313" key="2">
    <source>
        <dbReference type="Proteomes" id="UP001162501"/>
    </source>
</evidence>
<organism evidence="1 2">
    <name type="scientific">Rangifer tarandus platyrhynchus</name>
    <name type="common">Svalbard reindeer</name>
    <dbReference type="NCBI Taxonomy" id="3082113"/>
    <lineage>
        <taxon>Eukaryota</taxon>
        <taxon>Metazoa</taxon>
        <taxon>Chordata</taxon>
        <taxon>Craniata</taxon>
        <taxon>Vertebrata</taxon>
        <taxon>Euteleostomi</taxon>
        <taxon>Mammalia</taxon>
        <taxon>Eutheria</taxon>
        <taxon>Laurasiatheria</taxon>
        <taxon>Artiodactyla</taxon>
        <taxon>Ruminantia</taxon>
        <taxon>Pecora</taxon>
        <taxon>Cervidae</taxon>
        <taxon>Odocoileinae</taxon>
        <taxon>Rangifer</taxon>
    </lineage>
</organism>
<dbReference type="Proteomes" id="UP001162501">
    <property type="component" value="Chromosome 5"/>
</dbReference>
<sequence length="516" mass="55639">MKTEQKSTIGPGNPVPGHRSREKTVRPSVPGSTVGKSPDTGEAYVDGDRRTGSDRKRPGCSVPGFQQEALPWTPGKDRPAGSSGDSRSVHPDGQLAAFPRTFPTRLKRPVSTPSTPCVRLSTPPTRPLVHAPHTLRPLVHAPHALCPHIHDPMPCIPSSMSPTPSIPRATHPPHPWFPRPRPQRLVSPTFTPSKLYVPHVHVPHALGPLVHAPHALHPPGHTPTPLVLSCTPTPPPSPRALRSHIHAPVVCIPTCTQHKTNLVISLVMDLEAGWEGGGTEDWDREAQPEPRAHLLGPPPRSPPGTLASCAPPRFVAEKRSRGSVESKHPGWWYGPLEGDEVMRVEPPMKGSQVPPALRPLADTGGGTVCELGRGLTRNRVCSALILNICPPDPKDSARGPAVTGAQQTPPPLLFPLTDFLSVTPPCSWLSPPEWEVSLTSPPHQNPRQEGTPLAWVLYFLTSIGGGRRDPRMVGQHLHVSALRPVAPDLTEESVELRFAALCPCSSQFSLVVTVKI</sequence>
<reference evidence="1" key="1">
    <citation type="submission" date="2023-05" db="EMBL/GenBank/DDBJ databases">
        <authorList>
            <consortium name="ELIXIR-Norway"/>
        </authorList>
    </citation>
    <scope>NUCLEOTIDE SEQUENCE</scope>
</reference>
<accession>A0ACB0FF30</accession>
<dbReference type="EMBL" id="OX596089">
    <property type="protein sequence ID" value="CAI9711108.1"/>
    <property type="molecule type" value="Genomic_DNA"/>
</dbReference>
<evidence type="ECO:0000313" key="1">
    <source>
        <dbReference type="EMBL" id="CAI9711108.1"/>
    </source>
</evidence>